<protein>
    <recommendedName>
        <fullName evidence="3">YolD-like family protein</fullName>
    </recommendedName>
</protein>
<dbReference type="OrthoDB" id="2295422at2"/>
<name>A0A0R1RYS5_9LACO</name>
<dbReference type="Proteomes" id="UP000051264">
    <property type="component" value="Unassembled WGS sequence"/>
</dbReference>
<comment type="caution">
    <text evidence="1">The sequence shown here is derived from an EMBL/GenBank/DDBJ whole genome shotgun (WGS) entry which is preliminary data.</text>
</comment>
<dbReference type="EMBL" id="AZEX01000018">
    <property type="protein sequence ID" value="KRL61502.1"/>
    <property type="molecule type" value="Genomic_DNA"/>
</dbReference>
<evidence type="ECO:0000313" key="2">
    <source>
        <dbReference type="Proteomes" id="UP000051264"/>
    </source>
</evidence>
<dbReference type="AlphaFoldDB" id="A0A0R1RYS5"/>
<evidence type="ECO:0000313" key="1">
    <source>
        <dbReference type="EMBL" id="KRL61502.1"/>
    </source>
</evidence>
<dbReference type="PATRIC" id="fig|1423747.3.peg.734"/>
<dbReference type="RefSeq" id="WP_025082486.1">
    <property type="nucleotide sequence ID" value="NZ_AZEX01000018.1"/>
</dbReference>
<reference evidence="1 2" key="1">
    <citation type="journal article" date="2015" name="Genome Announc.">
        <title>Expanding the biotechnology potential of lactobacilli through comparative genomics of 213 strains and associated genera.</title>
        <authorList>
            <person name="Sun Z."/>
            <person name="Harris H.M."/>
            <person name="McCann A."/>
            <person name="Guo C."/>
            <person name="Argimon S."/>
            <person name="Zhang W."/>
            <person name="Yang X."/>
            <person name="Jeffery I.B."/>
            <person name="Cooney J.C."/>
            <person name="Kagawa T.F."/>
            <person name="Liu W."/>
            <person name="Song Y."/>
            <person name="Salvetti E."/>
            <person name="Wrobel A."/>
            <person name="Rasinkangas P."/>
            <person name="Parkhill J."/>
            <person name="Rea M.C."/>
            <person name="O'Sullivan O."/>
            <person name="Ritari J."/>
            <person name="Douillard F.P."/>
            <person name="Paul Ross R."/>
            <person name="Yang R."/>
            <person name="Briner A.E."/>
            <person name="Felis G.E."/>
            <person name="de Vos W.M."/>
            <person name="Barrangou R."/>
            <person name="Klaenhammer T.R."/>
            <person name="Caufield P.W."/>
            <person name="Cui Y."/>
            <person name="Zhang H."/>
            <person name="O'Toole P.W."/>
        </authorList>
    </citation>
    <scope>NUCLEOTIDE SEQUENCE [LARGE SCALE GENOMIC DNA]</scope>
    <source>
        <strain evidence="1 2">DSM 14340</strain>
    </source>
</reference>
<gene>
    <name evidence="1" type="ORF">FC69_GL000719</name>
</gene>
<dbReference type="eggNOG" id="ENOG5030ACZ">
    <property type="taxonomic scope" value="Bacteria"/>
</dbReference>
<sequence>MEFKQAQVVGFSQTLIKRYQQFFELAPLNHDFVDQPQMQSKQIALYLTQAFQHHYQLTVQFNVQDHVQQVTGQLIRQINATTYLLKESRSNLYKIVTANQVRYILKN</sequence>
<accession>A0A0R1RYS5</accession>
<organism evidence="1 2">
    <name type="scientific">Latilactobacillus fuchuensis DSM 14340 = JCM 11249</name>
    <dbReference type="NCBI Taxonomy" id="1423747"/>
    <lineage>
        <taxon>Bacteria</taxon>
        <taxon>Bacillati</taxon>
        <taxon>Bacillota</taxon>
        <taxon>Bacilli</taxon>
        <taxon>Lactobacillales</taxon>
        <taxon>Lactobacillaceae</taxon>
        <taxon>Latilactobacillus</taxon>
    </lineage>
</organism>
<proteinExistence type="predicted"/>
<evidence type="ECO:0008006" key="3">
    <source>
        <dbReference type="Google" id="ProtNLM"/>
    </source>
</evidence>